<dbReference type="Proteomes" id="UP000601435">
    <property type="component" value="Unassembled WGS sequence"/>
</dbReference>
<protein>
    <submittedName>
        <fullName evidence="1">Uncharacterized protein</fullName>
    </submittedName>
</protein>
<comment type="caution">
    <text evidence="1">The sequence shown here is derived from an EMBL/GenBank/DDBJ whole genome shotgun (WGS) entry which is preliminary data.</text>
</comment>
<dbReference type="EMBL" id="CAJNJA010061630">
    <property type="protein sequence ID" value="CAE7874068.1"/>
    <property type="molecule type" value="Genomic_DNA"/>
</dbReference>
<evidence type="ECO:0000313" key="2">
    <source>
        <dbReference type="Proteomes" id="UP000601435"/>
    </source>
</evidence>
<name>A0A813AQQ4_9DINO</name>
<sequence>MGCCGRACGWNGRACLRWPFLAQGDRVTWQEQCCAEKNILVGSQRELMCNSVLGAAARKQLSEAHVDLPLAANEMGLPMTVGQDEKLFWTGEGAKSELGKLGWAKEHGQVYDSFLSWQPLSVIEGILLGYWMPKKILGAQSLAQ</sequence>
<evidence type="ECO:0000313" key="1">
    <source>
        <dbReference type="EMBL" id="CAE7874068.1"/>
    </source>
</evidence>
<keyword evidence="2" id="KW-1185">Reference proteome</keyword>
<dbReference type="AlphaFoldDB" id="A0A813AQQ4"/>
<accession>A0A813AQQ4</accession>
<feature type="non-terminal residue" evidence="1">
    <location>
        <position position="144"/>
    </location>
</feature>
<organism evidence="1 2">
    <name type="scientific">Symbiodinium necroappetens</name>
    <dbReference type="NCBI Taxonomy" id="1628268"/>
    <lineage>
        <taxon>Eukaryota</taxon>
        <taxon>Sar</taxon>
        <taxon>Alveolata</taxon>
        <taxon>Dinophyceae</taxon>
        <taxon>Suessiales</taxon>
        <taxon>Symbiodiniaceae</taxon>
        <taxon>Symbiodinium</taxon>
    </lineage>
</organism>
<proteinExistence type="predicted"/>
<dbReference type="OrthoDB" id="448759at2759"/>
<gene>
    <name evidence="1" type="ORF">SNEC2469_LOCUS28394</name>
</gene>
<reference evidence="1" key="1">
    <citation type="submission" date="2021-02" db="EMBL/GenBank/DDBJ databases">
        <authorList>
            <person name="Dougan E. K."/>
            <person name="Rhodes N."/>
            <person name="Thang M."/>
            <person name="Chan C."/>
        </authorList>
    </citation>
    <scope>NUCLEOTIDE SEQUENCE</scope>
</reference>